<dbReference type="Gene3D" id="1.10.10.60">
    <property type="entry name" value="Homeodomain-like"/>
    <property type="match status" value="2"/>
</dbReference>
<gene>
    <name evidence="5" type="ordered locus">Tola_1897</name>
</gene>
<dbReference type="SUPFAM" id="SSF46689">
    <property type="entry name" value="Homeodomain-like"/>
    <property type="match status" value="2"/>
</dbReference>
<dbReference type="eggNOG" id="COG2207">
    <property type="taxonomic scope" value="Bacteria"/>
</dbReference>
<dbReference type="HOGENOM" id="CLU_000445_81_2_6"/>
<dbReference type="AlphaFoldDB" id="C4LFY3"/>
<dbReference type="Proteomes" id="UP000009073">
    <property type="component" value="Chromosome"/>
</dbReference>
<name>C4LFY3_TOLAT</name>
<dbReference type="RefSeq" id="WP_015878968.1">
    <property type="nucleotide sequence ID" value="NC_012691.1"/>
</dbReference>
<dbReference type="EMBL" id="CP001616">
    <property type="protein sequence ID" value="ACQ93500.1"/>
    <property type="molecule type" value="Genomic_DNA"/>
</dbReference>
<dbReference type="PANTHER" id="PTHR43280">
    <property type="entry name" value="ARAC-FAMILY TRANSCRIPTIONAL REGULATOR"/>
    <property type="match status" value="1"/>
</dbReference>
<reference evidence="5 6" key="2">
    <citation type="journal article" date="2011" name="Stand. Genomic Sci.">
        <title>Complete genome sequence of Tolumonas auensis type strain (TA 4).</title>
        <authorList>
            <person name="Chertkov O."/>
            <person name="Copeland A."/>
            <person name="Lucas S."/>
            <person name="Lapidus A."/>
            <person name="Berry K.W."/>
            <person name="Detter J.C."/>
            <person name="Del Rio T.G."/>
            <person name="Hammon N."/>
            <person name="Dalin E."/>
            <person name="Tice H."/>
            <person name="Pitluck S."/>
            <person name="Richardson P."/>
            <person name="Bruce D."/>
            <person name="Goodwin L."/>
            <person name="Han C."/>
            <person name="Tapia R."/>
            <person name="Saunders E."/>
            <person name="Schmutz J."/>
            <person name="Brettin T."/>
            <person name="Larimer F."/>
            <person name="Land M."/>
            <person name="Hauser L."/>
            <person name="Spring S."/>
            <person name="Rohde M."/>
            <person name="Kyrpides N.C."/>
            <person name="Ivanova N."/>
            <person name="Goker M."/>
            <person name="Beller H.R."/>
            <person name="Klenk H.P."/>
            <person name="Woyke T."/>
        </authorList>
    </citation>
    <scope>NUCLEOTIDE SEQUENCE [LARGE SCALE GENOMIC DNA]</scope>
    <source>
        <strain evidence="6">DSM 9187 / TA4</strain>
    </source>
</reference>
<evidence type="ECO:0000256" key="2">
    <source>
        <dbReference type="ARBA" id="ARBA00023125"/>
    </source>
</evidence>
<keyword evidence="3" id="KW-0804">Transcription</keyword>
<dbReference type="Pfam" id="PF12833">
    <property type="entry name" value="HTH_18"/>
    <property type="match status" value="1"/>
</dbReference>
<organism evidence="5 6">
    <name type="scientific">Tolumonas auensis (strain DSM 9187 / NBRC 110442 / TA 4)</name>
    <dbReference type="NCBI Taxonomy" id="595494"/>
    <lineage>
        <taxon>Bacteria</taxon>
        <taxon>Pseudomonadati</taxon>
        <taxon>Pseudomonadota</taxon>
        <taxon>Gammaproteobacteria</taxon>
        <taxon>Aeromonadales</taxon>
        <taxon>Aeromonadaceae</taxon>
        <taxon>Tolumonas</taxon>
    </lineage>
</organism>
<dbReference type="PROSITE" id="PS00041">
    <property type="entry name" value="HTH_ARAC_FAMILY_1"/>
    <property type="match status" value="1"/>
</dbReference>
<dbReference type="KEGG" id="tau:Tola_1897"/>
<protein>
    <submittedName>
        <fullName evidence="5">Transcriptional regulator, AraC family</fullName>
    </submittedName>
</protein>
<dbReference type="InterPro" id="IPR018060">
    <property type="entry name" value="HTH_AraC"/>
</dbReference>
<reference evidence="6" key="1">
    <citation type="submission" date="2009-05" db="EMBL/GenBank/DDBJ databases">
        <title>Complete sequence of Tolumonas auensis DSM 9187.</title>
        <authorList>
            <consortium name="US DOE Joint Genome Institute"/>
            <person name="Lucas S."/>
            <person name="Copeland A."/>
            <person name="Lapidus A."/>
            <person name="Glavina del Rio T."/>
            <person name="Tice H."/>
            <person name="Bruce D."/>
            <person name="Goodwin L."/>
            <person name="Pitluck S."/>
            <person name="Chertkov O."/>
            <person name="Brettin T."/>
            <person name="Detter J.C."/>
            <person name="Han C."/>
            <person name="Larimer F."/>
            <person name="Land M."/>
            <person name="Hauser L."/>
            <person name="Kyrpides N."/>
            <person name="Mikhailova N."/>
            <person name="Spring S."/>
            <person name="Beller H."/>
        </authorList>
    </citation>
    <scope>NUCLEOTIDE SEQUENCE [LARGE SCALE GENOMIC DNA]</scope>
    <source>
        <strain evidence="6">DSM 9187 / TA4</strain>
    </source>
</reference>
<dbReference type="InterPro" id="IPR020449">
    <property type="entry name" value="Tscrpt_reg_AraC-type_HTH"/>
</dbReference>
<dbReference type="PANTHER" id="PTHR43280:SF10">
    <property type="entry name" value="REGULATORY PROTEIN POCR"/>
    <property type="match status" value="1"/>
</dbReference>
<dbReference type="STRING" id="595494.Tola_1897"/>
<keyword evidence="1" id="KW-0805">Transcription regulation</keyword>
<evidence type="ECO:0000256" key="3">
    <source>
        <dbReference type="ARBA" id="ARBA00023163"/>
    </source>
</evidence>
<dbReference type="PRINTS" id="PR00032">
    <property type="entry name" value="HTHARAC"/>
</dbReference>
<dbReference type="OrthoDB" id="1050625at2"/>
<evidence type="ECO:0000313" key="5">
    <source>
        <dbReference type="EMBL" id="ACQ93500.1"/>
    </source>
</evidence>
<evidence type="ECO:0000259" key="4">
    <source>
        <dbReference type="PROSITE" id="PS01124"/>
    </source>
</evidence>
<dbReference type="SMART" id="SM00342">
    <property type="entry name" value="HTH_ARAC"/>
    <property type="match status" value="1"/>
</dbReference>
<proteinExistence type="predicted"/>
<accession>C4LFY3</accession>
<dbReference type="InterPro" id="IPR018062">
    <property type="entry name" value="HTH_AraC-typ_CS"/>
</dbReference>
<dbReference type="GO" id="GO:0003700">
    <property type="term" value="F:DNA-binding transcription factor activity"/>
    <property type="evidence" value="ECO:0007669"/>
    <property type="project" value="InterPro"/>
</dbReference>
<dbReference type="InterPro" id="IPR009057">
    <property type="entry name" value="Homeodomain-like_sf"/>
</dbReference>
<keyword evidence="6" id="KW-1185">Reference proteome</keyword>
<dbReference type="PROSITE" id="PS01124">
    <property type="entry name" value="HTH_ARAC_FAMILY_2"/>
    <property type="match status" value="1"/>
</dbReference>
<dbReference type="GO" id="GO:0043565">
    <property type="term" value="F:sequence-specific DNA binding"/>
    <property type="evidence" value="ECO:0007669"/>
    <property type="project" value="InterPro"/>
</dbReference>
<evidence type="ECO:0000313" key="6">
    <source>
        <dbReference type="Proteomes" id="UP000009073"/>
    </source>
</evidence>
<feature type="domain" description="HTH araC/xylS-type" evidence="4">
    <location>
        <begin position="179"/>
        <end position="277"/>
    </location>
</feature>
<keyword evidence="2" id="KW-0238">DNA-binding</keyword>
<evidence type="ECO:0000256" key="1">
    <source>
        <dbReference type="ARBA" id="ARBA00023015"/>
    </source>
</evidence>
<sequence>MKNKIDDFLINLINQEHIIDTVYYANDVGIPSEVAYQVHFPRLEFVIDGELPMKFALSNDENTIILQTKNTVLFIPNDGWNEPQWEKPVTTLSLLFGKQQLGFSLMQWDGSEFHLLEKCHIPRRGPRTAAFILQALMELTWRPEDQQTAILLIRSLISSSVDLMQHPAETLSRSKTLFETIRSYIEDNYQKELTRDLVAKEFYISPNYLSQLFQKEANMRFNEYLNFIRIERAKYLLKRYDLKVKEVAHRCGFNDSNYFCRLFKEKTDRSPSEYRVQYQSQQ</sequence>